<proteinExistence type="predicted"/>
<dbReference type="RefSeq" id="WP_198691318.1">
    <property type="nucleotide sequence ID" value="NZ_CAWPUD010000068.1"/>
</dbReference>
<comment type="caution">
    <text evidence="1">The sequence shown here is derived from an EMBL/GenBank/DDBJ whole genome shotgun (WGS) entry which is preliminary data.</text>
</comment>
<sequence>MSGSAMVRGTGTKFKSNINGVAPAQFILIQSSGGNLLHMIQAVNSDTELVLADNVSATLTNVTYQIQTTVPDSVGDGVRHMLAGSSYVAISLISSRTWTSGCPRMAR</sequence>
<evidence type="ECO:0000313" key="1">
    <source>
        <dbReference type="EMBL" id="MBI6550554.1"/>
    </source>
</evidence>
<reference evidence="1 2" key="1">
    <citation type="submission" date="2020-08" db="EMBL/GenBank/DDBJ databases">
        <title>Description of Xenorhabdus lircayensis sp. nov., the symbiotic bacterium associated with the entomopathogenic nematode Steirnernema unicornum.</title>
        <authorList>
            <person name="Castaneda-Alvarez C."/>
            <person name="Prodan S."/>
            <person name="Zamorano A."/>
            <person name="San-Blas E."/>
            <person name="Aballay E."/>
        </authorList>
    </citation>
    <scope>NUCLEOTIDE SEQUENCE [LARGE SCALE GENOMIC DNA]</scope>
    <source>
        <strain evidence="1 2">VLS</strain>
    </source>
</reference>
<gene>
    <name evidence="1" type="ORF">H8A87_18135</name>
</gene>
<protein>
    <submittedName>
        <fullName evidence="1">Uncharacterized protein</fullName>
    </submittedName>
</protein>
<keyword evidence="2" id="KW-1185">Reference proteome</keyword>
<dbReference type="EMBL" id="JACOII010000067">
    <property type="protein sequence ID" value="MBI6550554.1"/>
    <property type="molecule type" value="Genomic_DNA"/>
</dbReference>
<dbReference type="Proteomes" id="UP000696184">
    <property type="component" value="Unassembled WGS sequence"/>
</dbReference>
<accession>A0ABS0UAM4</accession>
<name>A0ABS0UAM4_9GAMM</name>
<evidence type="ECO:0000313" key="2">
    <source>
        <dbReference type="Proteomes" id="UP000696184"/>
    </source>
</evidence>
<organism evidence="1 2">
    <name type="scientific">Xenorhabdus lircayensis</name>
    <dbReference type="NCBI Taxonomy" id="2763499"/>
    <lineage>
        <taxon>Bacteria</taxon>
        <taxon>Pseudomonadati</taxon>
        <taxon>Pseudomonadota</taxon>
        <taxon>Gammaproteobacteria</taxon>
        <taxon>Enterobacterales</taxon>
        <taxon>Morganellaceae</taxon>
        <taxon>Xenorhabdus</taxon>
    </lineage>
</organism>